<protein>
    <submittedName>
        <fullName evidence="2">GNAT family N-acetyltransferase</fullName>
    </submittedName>
</protein>
<dbReference type="GO" id="GO:0016747">
    <property type="term" value="F:acyltransferase activity, transferring groups other than amino-acyl groups"/>
    <property type="evidence" value="ECO:0007669"/>
    <property type="project" value="InterPro"/>
</dbReference>
<dbReference type="InterPro" id="IPR000182">
    <property type="entry name" value="GNAT_dom"/>
</dbReference>
<dbReference type="PANTHER" id="PTHR43233:SF1">
    <property type="entry name" value="FAMILY N-ACETYLTRANSFERASE, PUTATIVE (AFU_ORTHOLOGUE AFUA_6G03350)-RELATED"/>
    <property type="match status" value="1"/>
</dbReference>
<dbReference type="CDD" id="cd04301">
    <property type="entry name" value="NAT_SF"/>
    <property type="match status" value="1"/>
</dbReference>
<accession>A0A5N7MIS0</accession>
<name>A0A5N7MIS0_9HYPH</name>
<dbReference type="InterPro" id="IPR016181">
    <property type="entry name" value="Acyl_CoA_acyltransferase"/>
</dbReference>
<dbReference type="InterPro" id="IPR053144">
    <property type="entry name" value="Acetyltransferase_Butenolide"/>
</dbReference>
<evidence type="ECO:0000259" key="1">
    <source>
        <dbReference type="PROSITE" id="PS51186"/>
    </source>
</evidence>
<dbReference type="Pfam" id="PF13508">
    <property type="entry name" value="Acetyltransf_7"/>
    <property type="match status" value="1"/>
</dbReference>
<keyword evidence="3" id="KW-1185">Reference proteome</keyword>
<organism evidence="2 3">
    <name type="scientific">Microvirga tunisiensis</name>
    <dbReference type="NCBI Taxonomy" id="2108360"/>
    <lineage>
        <taxon>Bacteria</taxon>
        <taxon>Pseudomonadati</taxon>
        <taxon>Pseudomonadota</taxon>
        <taxon>Alphaproteobacteria</taxon>
        <taxon>Hyphomicrobiales</taxon>
        <taxon>Methylobacteriaceae</taxon>
        <taxon>Microvirga</taxon>
    </lineage>
</organism>
<dbReference type="Proteomes" id="UP000403266">
    <property type="component" value="Unassembled WGS sequence"/>
</dbReference>
<dbReference type="PROSITE" id="PS51186">
    <property type="entry name" value="GNAT"/>
    <property type="match status" value="1"/>
</dbReference>
<evidence type="ECO:0000313" key="2">
    <source>
        <dbReference type="EMBL" id="MPR26793.1"/>
    </source>
</evidence>
<gene>
    <name evidence="2" type="ORF">FS320_16595</name>
</gene>
<feature type="domain" description="N-acetyltransferase" evidence="1">
    <location>
        <begin position="5"/>
        <end position="138"/>
    </location>
</feature>
<keyword evidence="2" id="KW-0808">Transferase</keyword>
<dbReference type="PANTHER" id="PTHR43233">
    <property type="entry name" value="FAMILY N-ACETYLTRANSFERASE, PUTATIVE (AFU_ORTHOLOGUE AFUA_6G03350)-RELATED"/>
    <property type="match status" value="1"/>
</dbReference>
<dbReference type="RefSeq" id="WP_162003031.1">
    <property type="nucleotide sequence ID" value="NZ_VOSJ01000059.1"/>
</dbReference>
<sequence>MSAWSISNELSPRDIETAYRWISAESYWAKGLPRGIFERSVGNSLCFGLRDAAGDLRGFARVVTDRATFAYLCDVFVCPSVRRQGAGKALIQAVVEHPDLQLLRRWMLMTRDAHKLYEPFGFQTPENPERLMMRLDPEVYARLSSGEP</sequence>
<comment type="caution">
    <text evidence="2">The sequence shown here is derived from an EMBL/GenBank/DDBJ whole genome shotgun (WGS) entry which is preliminary data.</text>
</comment>
<evidence type="ECO:0000313" key="3">
    <source>
        <dbReference type="Proteomes" id="UP000403266"/>
    </source>
</evidence>
<dbReference type="SUPFAM" id="SSF55729">
    <property type="entry name" value="Acyl-CoA N-acyltransferases (Nat)"/>
    <property type="match status" value="1"/>
</dbReference>
<proteinExistence type="predicted"/>
<dbReference type="Gene3D" id="3.40.630.30">
    <property type="match status" value="1"/>
</dbReference>
<reference evidence="2 3" key="1">
    <citation type="journal article" date="2019" name="Syst. Appl. Microbiol.">
        <title>Microvirga tunisiensis sp. nov., a root nodule symbiotic bacterium isolated from Lupinus micranthus and L. luteus grown in Northern Tunisia.</title>
        <authorList>
            <person name="Msaddak A."/>
            <person name="Rejili M."/>
            <person name="Duran D."/>
            <person name="Mars M."/>
            <person name="Palacios J.M."/>
            <person name="Ruiz-Argueso T."/>
            <person name="Rey L."/>
            <person name="Imperial J."/>
        </authorList>
    </citation>
    <scope>NUCLEOTIDE SEQUENCE [LARGE SCALE GENOMIC DNA]</scope>
    <source>
        <strain evidence="2 3">Lmie10</strain>
    </source>
</reference>
<dbReference type="AlphaFoldDB" id="A0A5N7MIS0"/>
<dbReference type="EMBL" id="VOSK01000061">
    <property type="protein sequence ID" value="MPR26793.1"/>
    <property type="molecule type" value="Genomic_DNA"/>
</dbReference>